<protein>
    <submittedName>
        <fullName evidence="1">Uncharacterized protein</fullName>
    </submittedName>
</protein>
<organism evidence="1">
    <name type="scientific">Tetraselmis sp. GSL018</name>
    <dbReference type="NCBI Taxonomy" id="582737"/>
    <lineage>
        <taxon>Eukaryota</taxon>
        <taxon>Viridiplantae</taxon>
        <taxon>Chlorophyta</taxon>
        <taxon>core chlorophytes</taxon>
        <taxon>Chlorodendrophyceae</taxon>
        <taxon>Chlorodendrales</taxon>
        <taxon>Chlorodendraceae</taxon>
        <taxon>Tetraselmis</taxon>
    </lineage>
</organism>
<dbReference type="AlphaFoldDB" id="A0A061QXX2"/>
<dbReference type="EMBL" id="GBEZ01007980">
    <property type="protein sequence ID" value="JAC77521.1"/>
    <property type="molecule type" value="Transcribed_RNA"/>
</dbReference>
<accession>A0A061QXX2</accession>
<dbReference type="EMBL" id="GBEZ01023573">
    <property type="protein sequence ID" value="JAC63324.1"/>
    <property type="molecule type" value="Transcribed_RNA"/>
</dbReference>
<evidence type="ECO:0000313" key="1">
    <source>
        <dbReference type="EMBL" id="JAC63324.1"/>
    </source>
</evidence>
<reference evidence="1" key="1">
    <citation type="submission" date="2014-05" db="EMBL/GenBank/DDBJ databases">
        <title>The transcriptome of the halophilic microalga Tetraselmis sp. GSL018 isolated from the Great Salt Lake, Utah.</title>
        <authorList>
            <person name="Jinkerson R.E."/>
            <person name="D'Adamo S."/>
            <person name="Posewitz M.C."/>
        </authorList>
    </citation>
    <scope>NUCLEOTIDE SEQUENCE</scope>
    <source>
        <strain evidence="1">GSL018</strain>
    </source>
</reference>
<sequence length="109" mass="12144">MTVLDTEPEFQGLTDLFELSDATRRRDALQAHYEYRKNFVSLLNDATEGGHIPLLTSRGADDNILNRVCEEYRSGCSQCSVTLGSREFEAILSQSVSAPFELQSGRSPN</sequence>
<name>A0A061QXX2_9CHLO</name>
<proteinExistence type="predicted"/>
<gene>
    <name evidence="2" type="ORF">TSPGSL018_17473</name>
    <name evidence="1" type="ORF">TSPGSL018_20951</name>
</gene>
<evidence type="ECO:0000313" key="2">
    <source>
        <dbReference type="EMBL" id="JAC77521.1"/>
    </source>
</evidence>